<evidence type="ECO:0000313" key="2">
    <source>
        <dbReference type="Proteomes" id="UP000245626"/>
    </source>
</evidence>
<gene>
    <name evidence="1" type="ORF">IE53DRAFT_385622</name>
</gene>
<evidence type="ECO:0000313" key="1">
    <source>
        <dbReference type="EMBL" id="PWN52007.1"/>
    </source>
</evidence>
<dbReference type="Proteomes" id="UP000245626">
    <property type="component" value="Unassembled WGS sequence"/>
</dbReference>
<sequence>MTSSSSDDEMVGVISVPATVPGTPFNISRPSSPPTFSTLSASHFSEEGRVEPNRTKTLDQDSGRIGSSSKAVGKQASSTTSKRKANANSASSSSSKYSRLDPLRAFNSEISQHIFLQLPQSALVSCSMVSKRWRRSATLNYCWYRLYQHTFNSHSVVDGPWQQPSLPAWGSGGAKWTRRESRTDWKTTFAKGRKMEAREQERYESLPGSGAVTPSRTQRMSEAGILTATEWREEQWRSQHEERWSKNEMREHYKSFSKGGKLKGKSAKGGVKTGSANDGSLWE</sequence>
<protein>
    <submittedName>
        <fullName evidence="1">Uncharacterized protein</fullName>
    </submittedName>
</protein>
<keyword evidence="2" id="KW-1185">Reference proteome</keyword>
<dbReference type="EMBL" id="KZ819803">
    <property type="protein sequence ID" value="PWN52007.1"/>
    <property type="molecule type" value="Genomic_DNA"/>
</dbReference>
<reference evidence="1 2" key="1">
    <citation type="journal article" date="2018" name="Mol. Biol. Evol.">
        <title>Broad Genomic Sampling Reveals a Smut Pathogenic Ancestry of the Fungal Clade Ustilaginomycotina.</title>
        <authorList>
            <person name="Kijpornyongpan T."/>
            <person name="Mondo S.J."/>
            <person name="Barry K."/>
            <person name="Sandor L."/>
            <person name="Lee J."/>
            <person name="Lipzen A."/>
            <person name="Pangilinan J."/>
            <person name="LaButti K."/>
            <person name="Hainaut M."/>
            <person name="Henrissat B."/>
            <person name="Grigoriev I.V."/>
            <person name="Spatafora J.W."/>
            <person name="Aime M.C."/>
        </authorList>
    </citation>
    <scope>NUCLEOTIDE SEQUENCE [LARGE SCALE GENOMIC DNA]</scope>
    <source>
        <strain evidence="1 2">SA 807</strain>
    </source>
</reference>
<proteinExistence type="predicted"/>
<name>A0ACD0P1T2_9BASI</name>
<organism evidence="1 2">
    <name type="scientific">Violaceomyces palustris</name>
    <dbReference type="NCBI Taxonomy" id="1673888"/>
    <lineage>
        <taxon>Eukaryota</taxon>
        <taxon>Fungi</taxon>
        <taxon>Dikarya</taxon>
        <taxon>Basidiomycota</taxon>
        <taxon>Ustilaginomycotina</taxon>
        <taxon>Ustilaginomycetes</taxon>
        <taxon>Violaceomycetales</taxon>
        <taxon>Violaceomycetaceae</taxon>
        <taxon>Violaceomyces</taxon>
    </lineage>
</organism>
<accession>A0ACD0P1T2</accession>